<evidence type="ECO:0000313" key="2">
    <source>
        <dbReference type="EMBL" id="CAI9152497.1"/>
    </source>
</evidence>
<protein>
    <submittedName>
        <fullName evidence="2">Uncharacterized protein</fullName>
    </submittedName>
</protein>
<name>A0ABN8XSX1_RANTA</name>
<feature type="compositionally biased region" description="Polar residues" evidence="1">
    <location>
        <begin position="1"/>
        <end position="23"/>
    </location>
</feature>
<reference evidence="2" key="1">
    <citation type="submission" date="2023-04" db="EMBL/GenBank/DDBJ databases">
        <authorList>
            <consortium name="ELIXIR-Norway"/>
        </authorList>
    </citation>
    <scope>NUCLEOTIDE SEQUENCE [LARGE SCALE GENOMIC DNA]</scope>
</reference>
<evidence type="ECO:0000256" key="1">
    <source>
        <dbReference type="SAM" id="MobiDB-lite"/>
    </source>
</evidence>
<dbReference type="EMBL" id="OX459937">
    <property type="protein sequence ID" value="CAI9152497.1"/>
    <property type="molecule type" value="Genomic_DNA"/>
</dbReference>
<keyword evidence="3" id="KW-1185">Reference proteome</keyword>
<feature type="region of interest" description="Disordered" evidence="1">
    <location>
        <begin position="1"/>
        <end position="52"/>
    </location>
</feature>
<gene>
    <name evidence="2" type="ORF">MRATA1EN1_LOCUS1459</name>
</gene>
<accession>A0ABN8XSX1</accession>
<organism evidence="2 3">
    <name type="scientific">Rangifer tarandus platyrhynchus</name>
    <name type="common">Svalbard reindeer</name>
    <dbReference type="NCBI Taxonomy" id="3082113"/>
    <lineage>
        <taxon>Eukaryota</taxon>
        <taxon>Metazoa</taxon>
        <taxon>Chordata</taxon>
        <taxon>Craniata</taxon>
        <taxon>Vertebrata</taxon>
        <taxon>Euteleostomi</taxon>
        <taxon>Mammalia</taxon>
        <taxon>Eutheria</taxon>
        <taxon>Laurasiatheria</taxon>
        <taxon>Artiodactyla</taxon>
        <taxon>Ruminantia</taxon>
        <taxon>Pecora</taxon>
        <taxon>Cervidae</taxon>
        <taxon>Odocoileinae</taxon>
        <taxon>Rangifer</taxon>
    </lineage>
</organism>
<feature type="compositionally biased region" description="Basic and acidic residues" evidence="1">
    <location>
        <begin position="40"/>
        <end position="52"/>
    </location>
</feature>
<dbReference type="Proteomes" id="UP001176941">
    <property type="component" value="Chromosome 1"/>
</dbReference>
<sequence length="158" mass="17100">MMNLTLMTPSRGTMSSGKHSGSPSCRGDRSRAAAQQGGREPSEAPAEPRSEPEELWRLYQLGSLSASVDPWADSGEHRCWEGVGTRGSRRVPRCWSVSAFSLSVFPSCLPSGCGLEGEGGLAGEVEALEMRDGAGFDVLSFFFLNHFIFGHTVYHEES</sequence>
<proteinExistence type="predicted"/>
<evidence type="ECO:0000313" key="3">
    <source>
        <dbReference type="Proteomes" id="UP001176941"/>
    </source>
</evidence>